<evidence type="ECO:0000259" key="4">
    <source>
        <dbReference type="PROSITE" id="PS50932"/>
    </source>
</evidence>
<organism evidence="5 6">
    <name type="scientific">Tritonibacter multivorans</name>
    <dbReference type="NCBI Taxonomy" id="928856"/>
    <lineage>
        <taxon>Bacteria</taxon>
        <taxon>Pseudomonadati</taxon>
        <taxon>Pseudomonadota</taxon>
        <taxon>Alphaproteobacteria</taxon>
        <taxon>Rhodobacterales</taxon>
        <taxon>Paracoccaceae</taxon>
        <taxon>Tritonibacter</taxon>
    </lineage>
</organism>
<dbReference type="OrthoDB" id="60111at2"/>
<gene>
    <name evidence="5" type="primary">rafR_1</name>
    <name evidence="5" type="ORF">TRM7557_00059</name>
</gene>
<keyword evidence="3" id="KW-0804">Transcription</keyword>
<evidence type="ECO:0000313" key="6">
    <source>
        <dbReference type="Proteomes" id="UP000052022"/>
    </source>
</evidence>
<dbReference type="Pfam" id="PF13377">
    <property type="entry name" value="Peripla_BP_3"/>
    <property type="match status" value="1"/>
</dbReference>
<dbReference type="InterPro" id="IPR010982">
    <property type="entry name" value="Lambda_DNA-bd_dom_sf"/>
</dbReference>
<dbReference type="InterPro" id="IPR046335">
    <property type="entry name" value="LacI/GalR-like_sensor"/>
</dbReference>
<dbReference type="GO" id="GO:0000976">
    <property type="term" value="F:transcription cis-regulatory region binding"/>
    <property type="evidence" value="ECO:0007669"/>
    <property type="project" value="TreeGrafter"/>
</dbReference>
<dbReference type="Pfam" id="PF00356">
    <property type="entry name" value="LacI"/>
    <property type="match status" value="1"/>
</dbReference>
<evidence type="ECO:0000256" key="1">
    <source>
        <dbReference type="ARBA" id="ARBA00023015"/>
    </source>
</evidence>
<evidence type="ECO:0000256" key="2">
    <source>
        <dbReference type="ARBA" id="ARBA00023125"/>
    </source>
</evidence>
<reference evidence="5 6" key="1">
    <citation type="submission" date="2015-09" db="EMBL/GenBank/DDBJ databases">
        <authorList>
            <consortium name="Swine Surveillance"/>
        </authorList>
    </citation>
    <scope>NUCLEOTIDE SEQUENCE [LARGE SCALE GENOMIC DNA]</scope>
    <source>
        <strain evidence="5 6">CECT 7557</strain>
    </source>
</reference>
<dbReference type="PANTHER" id="PTHR30146">
    <property type="entry name" value="LACI-RELATED TRANSCRIPTIONAL REPRESSOR"/>
    <property type="match status" value="1"/>
</dbReference>
<feature type="domain" description="HTH lacI-type" evidence="4">
    <location>
        <begin position="10"/>
        <end position="64"/>
    </location>
</feature>
<proteinExistence type="predicted"/>
<evidence type="ECO:0000256" key="3">
    <source>
        <dbReference type="ARBA" id="ARBA00023163"/>
    </source>
</evidence>
<dbReference type="InterPro" id="IPR000843">
    <property type="entry name" value="HTH_LacI"/>
</dbReference>
<dbReference type="RefSeq" id="WP_058288226.1">
    <property type="nucleotide sequence ID" value="NZ_CYSD01000002.1"/>
</dbReference>
<dbReference type="CDD" id="cd01392">
    <property type="entry name" value="HTH_LacI"/>
    <property type="match status" value="1"/>
</dbReference>
<dbReference type="AlphaFoldDB" id="A0A0P1FZF8"/>
<protein>
    <submittedName>
        <fullName evidence="5">Raffinose operon repressor</fullName>
    </submittedName>
</protein>
<keyword evidence="6" id="KW-1185">Reference proteome</keyword>
<dbReference type="Gene3D" id="1.10.260.40">
    <property type="entry name" value="lambda repressor-like DNA-binding domains"/>
    <property type="match status" value="1"/>
</dbReference>
<accession>A0A0P1FZF8</accession>
<dbReference type="PROSITE" id="PS50932">
    <property type="entry name" value="HTH_LACI_2"/>
    <property type="match status" value="1"/>
</dbReference>
<sequence length="341" mass="37491">MTHDAQVQKPTQKLIAETAGLSVGTVSRALAGDPKIADATRRLVGQIAAELGYAPDRAAQRLRTGKTQVINLILPPHDEIFGFGTSLIRGITRGLEDSNYHLVVMPDFGPDVTRDDPGEVITRIVKNRLADGILFSRTEPNDARVRFLTETGFPFVSHGRTEGKHTHAFVDYDNTNFAYKSAVRMIQKGARKLSILLPPPTLTFRQHLLQGITNAVREYNVELEVFNGATLDNSADQIEAAIRHRFAAPDRPDGLVLPGEVSGLATLAALQDIGLTPQKDVQLVVKQTTGLFDLVRPRVDCIFEDLPEAGLQMARLLLRRLRGEAPETLHYVQPISSANLQ</sequence>
<keyword evidence="2" id="KW-0238">DNA-binding</keyword>
<dbReference type="SUPFAM" id="SSF53822">
    <property type="entry name" value="Periplasmic binding protein-like I"/>
    <property type="match status" value="1"/>
</dbReference>
<dbReference type="Proteomes" id="UP000052022">
    <property type="component" value="Unassembled WGS sequence"/>
</dbReference>
<dbReference type="EMBL" id="CYSD01000002">
    <property type="protein sequence ID" value="CUH74742.1"/>
    <property type="molecule type" value="Genomic_DNA"/>
</dbReference>
<dbReference type="SUPFAM" id="SSF47413">
    <property type="entry name" value="lambda repressor-like DNA-binding domains"/>
    <property type="match status" value="1"/>
</dbReference>
<dbReference type="GO" id="GO:0003700">
    <property type="term" value="F:DNA-binding transcription factor activity"/>
    <property type="evidence" value="ECO:0007669"/>
    <property type="project" value="TreeGrafter"/>
</dbReference>
<dbReference type="SMART" id="SM00354">
    <property type="entry name" value="HTH_LACI"/>
    <property type="match status" value="1"/>
</dbReference>
<evidence type="ECO:0000313" key="5">
    <source>
        <dbReference type="EMBL" id="CUH74742.1"/>
    </source>
</evidence>
<dbReference type="PANTHER" id="PTHR30146:SF109">
    <property type="entry name" value="HTH-TYPE TRANSCRIPTIONAL REGULATOR GALS"/>
    <property type="match status" value="1"/>
</dbReference>
<dbReference type="Gene3D" id="3.40.50.2300">
    <property type="match status" value="2"/>
</dbReference>
<name>A0A0P1FZF8_9RHOB</name>
<dbReference type="CDD" id="cd20009">
    <property type="entry name" value="PBP1_RafR-like"/>
    <property type="match status" value="1"/>
</dbReference>
<keyword evidence="1" id="KW-0805">Transcription regulation</keyword>
<dbReference type="STRING" id="928856.SAMN04488049_12218"/>
<dbReference type="InterPro" id="IPR028082">
    <property type="entry name" value="Peripla_BP_I"/>
</dbReference>